<dbReference type="EMBL" id="DSMU01000239">
    <property type="protein sequence ID" value="HEL65784.1"/>
    <property type="molecule type" value="Genomic_DNA"/>
</dbReference>
<comment type="caution">
    <text evidence="1">The sequence shown here is derived from an EMBL/GenBank/DDBJ whole genome shotgun (WGS) entry which is preliminary data.</text>
</comment>
<evidence type="ECO:0000313" key="1">
    <source>
        <dbReference type="EMBL" id="HEL65784.1"/>
    </source>
</evidence>
<dbReference type="AlphaFoldDB" id="A0A7C2E9Y3"/>
<name>A0A7C2E9Y3_9THEO</name>
<protein>
    <submittedName>
        <fullName evidence="1">Uncharacterized protein</fullName>
    </submittedName>
</protein>
<sequence length="124" mass="14086">MRICFQLVGGIPVIGPVFHSQAAARRQAQRWLARFEKLPPVRKDTRVLIERRGGLYSLTVVVTGRLFCRLKGLDELLIQRLYREVRRKRVLVLTSFVGGSPQPQPLVSSEGLGLVVFQRPVLRP</sequence>
<reference evidence="1" key="1">
    <citation type="journal article" date="2020" name="mSystems">
        <title>Genome- and Community-Level Interaction Insights into Carbon Utilization and Element Cycling Functions of Hydrothermarchaeota in Hydrothermal Sediment.</title>
        <authorList>
            <person name="Zhou Z."/>
            <person name="Liu Y."/>
            <person name="Xu W."/>
            <person name="Pan J."/>
            <person name="Luo Z.H."/>
            <person name="Li M."/>
        </authorList>
    </citation>
    <scope>NUCLEOTIDE SEQUENCE [LARGE SCALE GENOMIC DNA]</scope>
    <source>
        <strain evidence="1">SpSt-300</strain>
    </source>
</reference>
<proteinExistence type="predicted"/>
<accession>A0A7C2E9Y3</accession>
<gene>
    <name evidence="1" type="ORF">ENQ34_03765</name>
</gene>
<organism evidence="1">
    <name type="scientific">Ammonifex degensii</name>
    <dbReference type="NCBI Taxonomy" id="42838"/>
    <lineage>
        <taxon>Bacteria</taxon>
        <taxon>Bacillati</taxon>
        <taxon>Bacillota</taxon>
        <taxon>Clostridia</taxon>
        <taxon>Thermoanaerobacterales</taxon>
        <taxon>Thermoanaerobacteraceae</taxon>
        <taxon>Ammonifex</taxon>
    </lineage>
</organism>